<feature type="transmembrane region" description="Helical" evidence="1">
    <location>
        <begin position="162"/>
        <end position="180"/>
    </location>
</feature>
<evidence type="ECO:0000313" key="3">
    <source>
        <dbReference type="Proteomes" id="UP000759443"/>
    </source>
</evidence>
<proteinExistence type="predicted"/>
<sequence length="187" mass="19992">MQNQVLNQSGSHWLQSYYFARAGFSILWILAAVALHGQALATALLLVLYPAWDALANLVDARRNGGLKANPSQALNVAVSTTMTLAVIVAVGHSPYAVLAAFGVWAIFSGLLQLYTAVRRWRAYGAQWAMVLSGGQSALAGGFMISRSLAAAMPTILDITPYVGFGAFYFLVSAVWLVVLSRRAATV</sequence>
<dbReference type="EMBL" id="JAGGJU010000003">
    <property type="protein sequence ID" value="MBP1849960.1"/>
    <property type="molecule type" value="Genomic_DNA"/>
</dbReference>
<protein>
    <submittedName>
        <fullName evidence="2">Uncharacterized membrane protein HdeD (DUF308 family)</fullName>
    </submittedName>
</protein>
<gene>
    <name evidence="2" type="ORF">J2Z17_001381</name>
</gene>
<feature type="transmembrane region" description="Helical" evidence="1">
    <location>
        <begin position="97"/>
        <end position="116"/>
    </location>
</feature>
<feature type="transmembrane region" description="Helical" evidence="1">
    <location>
        <begin position="128"/>
        <end position="150"/>
    </location>
</feature>
<name>A0ABS4DW85_9HYPH</name>
<feature type="transmembrane region" description="Helical" evidence="1">
    <location>
        <begin position="26"/>
        <end position="52"/>
    </location>
</feature>
<dbReference type="Proteomes" id="UP000759443">
    <property type="component" value="Unassembled WGS sequence"/>
</dbReference>
<organism evidence="2 3">
    <name type="scientific">Rhizobium halophytocola</name>
    <dbReference type="NCBI Taxonomy" id="735519"/>
    <lineage>
        <taxon>Bacteria</taxon>
        <taxon>Pseudomonadati</taxon>
        <taxon>Pseudomonadota</taxon>
        <taxon>Alphaproteobacteria</taxon>
        <taxon>Hyphomicrobiales</taxon>
        <taxon>Rhizobiaceae</taxon>
        <taxon>Rhizobium/Agrobacterium group</taxon>
        <taxon>Rhizobium</taxon>
    </lineage>
</organism>
<feature type="transmembrane region" description="Helical" evidence="1">
    <location>
        <begin position="73"/>
        <end position="91"/>
    </location>
</feature>
<comment type="caution">
    <text evidence="2">The sequence shown here is derived from an EMBL/GenBank/DDBJ whole genome shotgun (WGS) entry which is preliminary data.</text>
</comment>
<reference evidence="2 3" key="1">
    <citation type="submission" date="2021-03" db="EMBL/GenBank/DDBJ databases">
        <title>Genomic Encyclopedia of Type Strains, Phase IV (KMG-IV): sequencing the most valuable type-strain genomes for metagenomic binning, comparative biology and taxonomic classification.</title>
        <authorList>
            <person name="Goeker M."/>
        </authorList>
    </citation>
    <scope>NUCLEOTIDE SEQUENCE [LARGE SCALE GENOMIC DNA]</scope>
    <source>
        <strain evidence="2 3">DSM 21600</strain>
    </source>
</reference>
<accession>A0ABS4DW85</accession>
<keyword evidence="1" id="KW-1133">Transmembrane helix</keyword>
<keyword evidence="3" id="KW-1185">Reference proteome</keyword>
<evidence type="ECO:0000256" key="1">
    <source>
        <dbReference type="SAM" id="Phobius"/>
    </source>
</evidence>
<keyword evidence="1" id="KW-0812">Transmembrane</keyword>
<keyword evidence="1" id="KW-0472">Membrane</keyword>
<dbReference type="RefSeq" id="WP_209943456.1">
    <property type="nucleotide sequence ID" value="NZ_JAGGJU010000003.1"/>
</dbReference>
<evidence type="ECO:0000313" key="2">
    <source>
        <dbReference type="EMBL" id="MBP1849960.1"/>
    </source>
</evidence>